<proteinExistence type="predicted"/>
<dbReference type="EMBL" id="KE525350">
    <property type="protein sequence ID" value="KFB50908.1"/>
    <property type="molecule type" value="Genomic_DNA"/>
</dbReference>
<evidence type="ECO:0000313" key="1">
    <source>
        <dbReference type="EMBL" id="KFB50908.1"/>
    </source>
</evidence>
<dbReference type="AlphaFoldDB" id="A0A084WL14"/>
<accession>A0A084WL14</accession>
<evidence type="ECO:0000313" key="3">
    <source>
        <dbReference type="Proteomes" id="UP000030765"/>
    </source>
</evidence>
<protein>
    <submittedName>
        <fullName evidence="1 2">Uncharacterized protein</fullName>
    </submittedName>
</protein>
<reference evidence="1 3" key="1">
    <citation type="journal article" date="2014" name="BMC Genomics">
        <title>Genome sequence of Anopheles sinensis provides insight into genetics basis of mosquito competence for malaria parasites.</title>
        <authorList>
            <person name="Zhou D."/>
            <person name="Zhang D."/>
            <person name="Ding G."/>
            <person name="Shi L."/>
            <person name="Hou Q."/>
            <person name="Ye Y."/>
            <person name="Xu Y."/>
            <person name="Zhou H."/>
            <person name="Xiong C."/>
            <person name="Li S."/>
            <person name="Yu J."/>
            <person name="Hong S."/>
            <person name="Yu X."/>
            <person name="Zou P."/>
            <person name="Chen C."/>
            <person name="Chang X."/>
            <person name="Wang W."/>
            <person name="Lv Y."/>
            <person name="Sun Y."/>
            <person name="Ma L."/>
            <person name="Shen B."/>
            <person name="Zhu C."/>
        </authorList>
    </citation>
    <scope>NUCLEOTIDE SEQUENCE [LARGE SCALE GENOMIC DNA]</scope>
</reference>
<organism evidence="1">
    <name type="scientific">Anopheles sinensis</name>
    <name type="common">Mosquito</name>
    <dbReference type="NCBI Taxonomy" id="74873"/>
    <lineage>
        <taxon>Eukaryota</taxon>
        <taxon>Metazoa</taxon>
        <taxon>Ecdysozoa</taxon>
        <taxon>Arthropoda</taxon>
        <taxon>Hexapoda</taxon>
        <taxon>Insecta</taxon>
        <taxon>Pterygota</taxon>
        <taxon>Neoptera</taxon>
        <taxon>Endopterygota</taxon>
        <taxon>Diptera</taxon>
        <taxon>Nematocera</taxon>
        <taxon>Culicoidea</taxon>
        <taxon>Culicidae</taxon>
        <taxon>Anophelinae</taxon>
        <taxon>Anopheles</taxon>
    </lineage>
</organism>
<reference evidence="2" key="2">
    <citation type="submission" date="2020-05" db="UniProtKB">
        <authorList>
            <consortium name="EnsemblMetazoa"/>
        </authorList>
    </citation>
    <scope>IDENTIFICATION</scope>
</reference>
<sequence>MHSSLLNSGDCLKIASKALVQFNSQWSGVLLSLGVPKNYKKSPIERVCILLSLACGGSCTCVGWQVI</sequence>
<evidence type="ECO:0000313" key="2">
    <source>
        <dbReference type="EnsemblMetazoa" id="ASIC019256-PA"/>
    </source>
</evidence>
<dbReference type="EMBL" id="ATLV01024166">
    <property type="status" value="NOT_ANNOTATED_CDS"/>
    <property type="molecule type" value="Genomic_DNA"/>
</dbReference>
<dbReference type="EnsemblMetazoa" id="ASIC019256-RA">
    <property type="protein sequence ID" value="ASIC019256-PA"/>
    <property type="gene ID" value="ASIC019256"/>
</dbReference>
<gene>
    <name evidence="1" type="ORF">ZHAS_00019256</name>
</gene>
<dbReference type="Proteomes" id="UP000030765">
    <property type="component" value="Unassembled WGS sequence"/>
</dbReference>
<keyword evidence="3" id="KW-1185">Reference proteome</keyword>
<dbReference type="VEuPathDB" id="VectorBase:ASIC019256"/>
<name>A0A084WL14_ANOSI</name>